<keyword evidence="10" id="KW-0966">Cell projection</keyword>
<dbReference type="Proteomes" id="UP001652740">
    <property type="component" value="Unplaced"/>
</dbReference>
<keyword evidence="13" id="KW-1185">Reference proteome</keyword>
<dbReference type="AlphaFoldDB" id="A0A6J1WPF0"/>
<reference evidence="14" key="1">
    <citation type="submission" date="2025-08" db="UniProtKB">
        <authorList>
            <consortium name="RefSeq"/>
        </authorList>
    </citation>
    <scope>IDENTIFICATION</scope>
    <source>
        <tissue evidence="14">Whole larvae</tissue>
    </source>
</reference>
<keyword evidence="9" id="KW-0325">Glycoprotein</keyword>
<evidence type="ECO:0000256" key="1">
    <source>
        <dbReference type="ARBA" id="ARBA00004272"/>
    </source>
</evidence>
<keyword evidence="4" id="KW-1003">Cell membrane</keyword>
<dbReference type="Pfam" id="PF10149">
    <property type="entry name" value="TM231"/>
    <property type="match status" value="1"/>
</dbReference>
<evidence type="ECO:0000313" key="13">
    <source>
        <dbReference type="Proteomes" id="UP001652740"/>
    </source>
</evidence>
<evidence type="ECO:0000256" key="8">
    <source>
        <dbReference type="ARBA" id="ARBA00023136"/>
    </source>
</evidence>
<evidence type="ECO:0000256" key="2">
    <source>
        <dbReference type="ARBA" id="ARBA00009082"/>
    </source>
</evidence>
<dbReference type="PANTHER" id="PTHR14605">
    <property type="entry name" value="CHST5 PROTEIN"/>
    <property type="match status" value="1"/>
</dbReference>
<comment type="function">
    <text evidence="11">Transmembrane component of the tectonic-like complex, a complex localized at the transition zone of primary cilia and acting as a barrier that prevents diffusion of transmembrane proteins between the cilia and plasma membranes. Required for ciliogenesis and sonic hedgehog/SHH signaling.</text>
</comment>
<evidence type="ECO:0000313" key="14">
    <source>
        <dbReference type="RefSeq" id="XP_026757163.2"/>
    </source>
</evidence>
<feature type="transmembrane region" description="Helical" evidence="12">
    <location>
        <begin position="266"/>
        <end position="282"/>
    </location>
</feature>
<proteinExistence type="inferred from homology"/>
<evidence type="ECO:0000256" key="3">
    <source>
        <dbReference type="ARBA" id="ARBA00015087"/>
    </source>
</evidence>
<accession>A0A6J1WPF0</accession>
<evidence type="ECO:0000256" key="7">
    <source>
        <dbReference type="ARBA" id="ARBA00023069"/>
    </source>
</evidence>
<evidence type="ECO:0000256" key="11">
    <source>
        <dbReference type="ARBA" id="ARBA00024803"/>
    </source>
</evidence>
<evidence type="ECO:0000256" key="9">
    <source>
        <dbReference type="ARBA" id="ARBA00023180"/>
    </source>
</evidence>
<evidence type="ECO:0000256" key="5">
    <source>
        <dbReference type="ARBA" id="ARBA00022692"/>
    </source>
</evidence>
<dbReference type="InParanoid" id="A0A6J1WPF0"/>
<dbReference type="FunCoup" id="A0A6J1WPF0">
    <property type="interactions" value="37"/>
</dbReference>
<dbReference type="GO" id="GO:0032880">
    <property type="term" value="P:regulation of protein localization"/>
    <property type="evidence" value="ECO:0007669"/>
    <property type="project" value="TreeGrafter"/>
</dbReference>
<sequence>MGLYKLYSCNVEIQYKSWFLSKAMLFTMITMVLNVILPFFVAYRSRGFWLKSQSYYEQPVVHFTYDYLLVAETVDPSQPIICGETSILDEEITNEENCIDMQVQEYDYNGDGKNDMLNIIFNLNIPMDKTIASTTIILALDFQLKTICPLQMQTLAIINENFAVPPSGLKYYGDIELYQVSHLPCLRNIVDTKYNISLLNHSLDSNENIVDLILEKYINREVITQTKTLHSRSQNGHTGNMEVRMYLRIPEMKIHYIPSLLQELKWAWPQYLSLVVIFYWIFNKIKKFVFNNRLLMAWEIVPWKKS</sequence>
<dbReference type="GO" id="GO:0035869">
    <property type="term" value="C:ciliary transition zone"/>
    <property type="evidence" value="ECO:0007669"/>
    <property type="project" value="TreeGrafter"/>
</dbReference>
<keyword evidence="5 12" id="KW-0812">Transmembrane</keyword>
<keyword evidence="6 12" id="KW-1133">Transmembrane helix</keyword>
<evidence type="ECO:0000256" key="12">
    <source>
        <dbReference type="SAM" id="Phobius"/>
    </source>
</evidence>
<dbReference type="GO" id="GO:0060170">
    <property type="term" value="C:ciliary membrane"/>
    <property type="evidence" value="ECO:0007669"/>
    <property type="project" value="UniProtKB-SubCell"/>
</dbReference>
<dbReference type="GeneID" id="113516878"/>
<comment type="similarity">
    <text evidence="2">Belongs to the TMEM231 family.</text>
</comment>
<dbReference type="InterPro" id="IPR019306">
    <property type="entry name" value="TMEM231"/>
</dbReference>
<comment type="subcellular location">
    <subcellularLocation>
        <location evidence="1">Cell projection</location>
        <location evidence="1">Cilium membrane</location>
        <topology evidence="1">Multi-pass membrane protein</topology>
    </subcellularLocation>
</comment>
<dbReference type="PANTHER" id="PTHR14605:SF1">
    <property type="entry name" value="TRANSMEMBRANE PROTEIN 231"/>
    <property type="match status" value="1"/>
</dbReference>
<dbReference type="RefSeq" id="XP_026757163.2">
    <property type="nucleotide sequence ID" value="XM_026901362.3"/>
</dbReference>
<keyword evidence="7" id="KW-0969">Cilium</keyword>
<dbReference type="GO" id="GO:0060271">
    <property type="term" value="P:cilium assembly"/>
    <property type="evidence" value="ECO:0007669"/>
    <property type="project" value="TreeGrafter"/>
</dbReference>
<evidence type="ECO:0000256" key="4">
    <source>
        <dbReference type="ARBA" id="ARBA00022475"/>
    </source>
</evidence>
<evidence type="ECO:0000256" key="10">
    <source>
        <dbReference type="ARBA" id="ARBA00023273"/>
    </source>
</evidence>
<protein>
    <recommendedName>
        <fullName evidence="3">Transmembrane protein 231</fullName>
    </recommendedName>
</protein>
<feature type="transmembrane region" description="Helical" evidence="12">
    <location>
        <begin position="23"/>
        <end position="43"/>
    </location>
</feature>
<name>A0A6J1WPF0_GALME</name>
<organism evidence="13 14">
    <name type="scientific">Galleria mellonella</name>
    <name type="common">Greater wax moth</name>
    <dbReference type="NCBI Taxonomy" id="7137"/>
    <lineage>
        <taxon>Eukaryota</taxon>
        <taxon>Metazoa</taxon>
        <taxon>Ecdysozoa</taxon>
        <taxon>Arthropoda</taxon>
        <taxon>Hexapoda</taxon>
        <taxon>Insecta</taxon>
        <taxon>Pterygota</taxon>
        <taxon>Neoptera</taxon>
        <taxon>Endopterygota</taxon>
        <taxon>Lepidoptera</taxon>
        <taxon>Glossata</taxon>
        <taxon>Ditrysia</taxon>
        <taxon>Pyraloidea</taxon>
        <taxon>Pyralidae</taxon>
        <taxon>Galleriinae</taxon>
        <taxon>Galleria</taxon>
    </lineage>
</organism>
<keyword evidence="8 12" id="KW-0472">Membrane</keyword>
<evidence type="ECO:0000256" key="6">
    <source>
        <dbReference type="ARBA" id="ARBA00022989"/>
    </source>
</evidence>
<dbReference type="KEGG" id="gmw:113516878"/>
<gene>
    <name evidence="14" type="primary">LOC113516878</name>
</gene>